<protein>
    <submittedName>
        <fullName evidence="1">Uncharacterized protein</fullName>
    </submittedName>
</protein>
<name>A0A2K4YCM9_9MYCO</name>
<keyword evidence="2" id="KW-1185">Reference proteome</keyword>
<proteinExistence type="predicted"/>
<evidence type="ECO:0000313" key="1">
    <source>
        <dbReference type="EMBL" id="SOX54526.1"/>
    </source>
</evidence>
<organism evidence="1 2">
    <name type="scientific">Mycobacterium ahvazicum</name>
    <dbReference type="NCBI Taxonomy" id="1964395"/>
    <lineage>
        <taxon>Bacteria</taxon>
        <taxon>Bacillati</taxon>
        <taxon>Actinomycetota</taxon>
        <taxon>Actinomycetes</taxon>
        <taxon>Mycobacteriales</taxon>
        <taxon>Mycobacteriaceae</taxon>
        <taxon>Mycobacterium</taxon>
        <taxon>Mycobacterium simiae complex</taxon>
    </lineage>
</organism>
<dbReference type="AlphaFoldDB" id="A0A2K4YCM9"/>
<evidence type="ECO:0000313" key="2">
    <source>
        <dbReference type="Proteomes" id="UP000236318"/>
    </source>
</evidence>
<sequence>MAPAVAEIGVPACIPLSKLCTKSAGVTGWTGLAGAVGAAIRGVPGVAAVDGTAVCTPGLGGASGDGADADGALGKIEGDGNRASAGVRGEGDLNVDVRFVREPGAPGTTCPSADGGGLPVAEWKFVEAPVATPAGAVCPPTGGAAPGCGVAKPGVALGCGVVPGCGVAKPGVALGCGVVPGCGVVKPGGAPACAPLWPRLPLTYSSRFFSSSGGRNICPTLTPLACAN</sequence>
<comment type="caution">
    <text evidence="1">The sequence shown here is derived from an EMBL/GenBank/DDBJ whole genome shotgun (WGS) entry which is preliminary data.</text>
</comment>
<reference evidence="1" key="1">
    <citation type="submission" date="2018-01" db="EMBL/GenBank/DDBJ databases">
        <authorList>
            <consortium name="Urmite Genomes"/>
        </authorList>
    </citation>
    <scope>NUCLEOTIDE SEQUENCE [LARGE SCALE GENOMIC DNA]</scope>
    <source>
        <strain evidence="1">AFP003</strain>
    </source>
</reference>
<dbReference type="Proteomes" id="UP000236318">
    <property type="component" value="Unassembled WGS sequence"/>
</dbReference>
<accession>A0A2K4YCM9</accession>
<gene>
    <name evidence="1" type="ORF">MAAFP003_3202</name>
</gene>
<dbReference type="EMBL" id="FXEG02000003">
    <property type="protein sequence ID" value="SOX54526.1"/>
    <property type="molecule type" value="Genomic_DNA"/>
</dbReference>